<evidence type="ECO:0000259" key="12">
    <source>
        <dbReference type="PROSITE" id="PS52015"/>
    </source>
</evidence>
<evidence type="ECO:0000256" key="2">
    <source>
        <dbReference type="ARBA" id="ARBA00006555"/>
    </source>
</evidence>
<evidence type="ECO:0000256" key="7">
    <source>
        <dbReference type="ARBA" id="ARBA00022927"/>
    </source>
</evidence>
<dbReference type="AlphaFoldDB" id="A0A512MHK3"/>
<sequence>MTSTAAFALQSVGTPVAKGVTGLPAASVRLGLQQAKDHCFLCWMVSITSCFLAVGVIGVFEGDGYVPLMLEGKKGDPGEGRTTLEAAMVEVQSEEISPETVVEEVEEIEVPPPVEVLEVPQELPEIVPAMVTEDVFTIPTPPRVETALRPVEPKPEQPKPKPKAVAKPNARRGPTASPARGPQGSATTASGGGGSGGMGTAGVGLSSANFKLPTPAYPSHLKSMGVTGTVRLLIFTGVSGRVESVSVISSSGNSALDEFAASHARRNGRGPTGVSGKIVAPLTFKLR</sequence>
<dbReference type="EMBL" id="BKAG01000077">
    <property type="protein sequence ID" value="GEP46210.1"/>
    <property type="molecule type" value="Genomic_DNA"/>
</dbReference>
<dbReference type="Gene3D" id="3.30.1150.10">
    <property type="match status" value="1"/>
</dbReference>
<dbReference type="Proteomes" id="UP000321577">
    <property type="component" value="Unassembled WGS sequence"/>
</dbReference>
<dbReference type="InterPro" id="IPR037682">
    <property type="entry name" value="TonB_C"/>
</dbReference>
<protein>
    <recommendedName>
        <fullName evidence="12">TonB C-terminal domain-containing protein</fullName>
    </recommendedName>
</protein>
<organism evidence="13 14">
    <name type="scientific">Brevifollis gellanilyticus</name>
    <dbReference type="NCBI Taxonomy" id="748831"/>
    <lineage>
        <taxon>Bacteria</taxon>
        <taxon>Pseudomonadati</taxon>
        <taxon>Verrucomicrobiota</taxon>
        <taxon>Verrucomicrobiia</taxon>
        <taxon>Verrucomicrobiales</taxon>
        <taxon>Verrucomicrobiaceae</taxon>
    </lineage>
</organism>
<dbReference type="NCBIfam" id="TIGR01352">
    <property type="entry name" value="tonB_Cterm"/>
    <property type="match status" value="1"/>
</dbReference>
<keyword evidence="3" id="KW-0813">Transport</keyword>
<dbReference type="RefSeq" id="WP_146855870.1">
    <property type="nucleotide sequence ID" value="NZ_BKAG01000077.1"/>
</dbReference>
<keyword evidence="6 11" id="KW-0812">Transmembrane</keyword>
<feature type="region of interest" description="Disordered" evidence="10">
    <location>
        <begin position="141"/>
        <end position="200"/>
    </location>
</feature>
<evidence type="ECO:0000256" key="11">
    <source>
        <dbReference type="SAM" id="Phobius"/>
    </source>
</evidence>
<dbReference type="SUPFAM" id="SSF74653">
    <property type="entry name" value="TolA/TonB C-terminal domain"/>
    <property type="match status" value="1"/>
</dbReference>
<proteinExistence type="inferred from homology"/>
<evidence type="ECO:0000256" key="4">
    <source>
        <dbReference type="ARBA" id="ARBA00022475"/>
    </source>
</evidence>
<dbReference type="Pfam" id="PF03544">
    <property type="entry name" value="TonB_C"/>
    <property type="match status" value="1"/>
</dbReference>
<comment type="similarity">
    <text evidence="2">Belongs to the TonB family.</text>
</comment>
<evidence type="ECO:0000313" key="14">
    <source>
        <dbReference type="Proteomes" id="UP000321577"/>
    </source>
</evidence>
<evidence type="ECO:0000256" key="3">
    <source>
        <dbReference type="ARBA" id="ARBA00022448"/>
    </source>
</evidence>
<evidence type="ECO:0000256" key="8">
    <source>
        <dbReference type="ARBA" id="ARBA00022989"/>
    </source>
</evidence>
<comment type="subcellular location">
    <subcellularLocation>
        <location evidence="1">Cell inner membrane</location>
        <topology evidence="1">Single-pass membrane protein</topology>
        <orientation evidence="1">Periplasmic side</orientation>
    </subcellularLocation>
</comment>
<keyword evidence="14" id="KW-1185">Reference proteome</keyword>
<dbReference type="GO" id="GO:0098797">
    <property type="term" value="C:plasma membrane protein complex"/>
    <property type="evidence" value="ECO:0007669"/>
    <property type="project" value="TreeGrafter"/>
</dbReference>
<evidence type="ECO:0000256" key="6">
    <source>
        <dbReference type="ARBA" id="ARBA00022692"/>
    </source>
</evidence>
<dbReference type="InterPro" id="IPR003538">
    <property type="entry name" value="TonB"/>
</dbReference>
<gene>
    <name evidence="13" type="ORF">BGE01nite_55010</name>
</gene>
<name>A0A512MHK3_9BACT</name>
<evidence type="ECO:0000256" key="5">
    <source>
        <dbReference type="ARBA" id="ARBA00022519"/>
    </source>
</evidence>
<evidence type="ECO:0000256" key="1">
    <source>
        <dbReference type="ARBA" id="ARBA00004383"/>
    </source>
</evidence>
<reference evidence="13 14" key="1">
    <citation type="submission" date="2019-07" db="EMBL/GenBank/DDBJ databases">
        <title>Whole genome shotgun sequence of Brevifollis gellanilyticus NBRC 108608.</title>
        <authorList>
            <person name="Hosoyama A."/>
            <person name="Uohara A."/>
            <person name="Ohji S."/>
            <person name="Ichikawa N."/>
        </authorList>
    </citation>
    <scope>NUCLEOTIDE SEQUENCE [LARGE SCALE GENOMIC DNA]</scope>
    <source>
        <strain evidence="13 14">NBRC 108608</strain>
    </source>
</reference>
<keyword evidence="7" id="KW-0653">Protein transport</keyword>
<dbReference type="PRINTS" id="PR01374">
    <property type="entry name" value="TONBPROTEIN"/>
</dbReference>
<keyword evidence="5" id="KW-0997">Cell inner membrane</keyword>
<dbReference type="GO" id="GO:0030288">
    <property type="term" value="C:outer membrane-bounded periplasmic space"/>
    <property type="evidence" value="ECO:0007669"/>
    <property type="project" value="InterPro"/>
</dbReference>
<dbReference type="GO" id="GO:0015031">
    <property type="term" value="P:protein transport"/>
    <property type="evidence" value="ECO:0007669"/>
    <property type="project" value="UniProtKB-KW"/>
</dbReference>
<dbReference type="PANTHER" id="PTHR33446:SF2">
    <property type="entry name" value="PROTEIN TONB"/>
    <property type="match status" value="1"/>
</dbReference>
<feature type="transmembrane region" description="Helical" evidence="11">
    <location>
        <begin position="39"/>
        <end position="60"/>
    </location>
</feature>
<evidence type="ECO:0000313" key="13">
    <source>
        <dbReference type="EMBL" id="GEP46210.1"/>
    </source>
</evidence>
<dbReference type="GO" id="GO:0031992">
    <property type="term" value="F:energy transducer activity"/>
    <property type="evidence" value="ECO:0007669"/>
    <property type="project" value="InterPro"/>
</dbReference>
<dbReference type="InterPro" id="IPR051045">
    <property type="entry name" value="TonB-dependent_transducer"/>
</dbReference>
<comment type="caution">
    <text evidence="13">The sequence shown here is derived from an EMBL/GenBank/DDBJ whole genome shotgun (WGS) entry which is preliminary data.</text>
</comment>
<dbReference type="PROSITE" id="PS52015">
    <property type="entry name" value="TONB_CTD"/>
    <property type="match status" value="1"/>
</dbReference>
<dbReference type="InterPro" id="IPR006260">
    <property type="entry name" value="TonB/TolA_C"/>
</dbReference>
<evidence type="ECO:0000256" key="9">
    <source>
        <dbReference type="ARBA" id="ARBA00023136"/>
    </source>
</evidence>
<keyword evidence="4" id="KW-1003">Cell membrane</keyword>
<feature type="domain" description="TonB C-terminal" evidence="12">
    <location>
        <begin position="202"/>
        <end position="287"/>
    </location>
</feature>
<keyword evidence="8 11" id="KW-1133">Transmembrane helix</keyword>
<feature type="compositionally biased region" description="Gly residues" evidence="10">
    <location>
        <begin position="190"/>
        <end position="200"/>
    </location>
</feature>
<accession>A0A512MHK3</accession>
<dbReference type="GO" id="GO:0015891">
    <property type="term" value="P:siderophore transport"/>
    <property type="evidence" value="ECO:0007669"/>
    <property type="project" value="InterPro"/>
</dbReference>
<keyword evidence="9 11" id="KW-0472">Membrane</keyword>
<evidence type="ECO:0000256" key="10">
    <source>
        <dbReference type="SAM" id="MobiDB-lite"/>
    </source>
</evidence>
<dbReference type="PANTHER" id="PTHR33446">
    <property type="entry name" value="PROTEIN TONB-RELATED"/>
    <property type="match status" value="1"/>
</dbReference>
<dbReference type="GO" id="GO:0055085">
    <property type="term" value="P:transmembrane transport"/>
    <property type="evidence" value="ECO:0007669"/>
    <property type="project" value="InterPro"/>
</dbReference>